<organism evidence="1 2">
    <name type="scientific">Symbiodinium microadriaticum</name>
    <name type="common">Dinoflagellate</name>
    <name type="synonym">Zooxanthella microadriatica</name>
    <dbReference type="NCBI Taxonomy" id="2951"/>
    <lineage>
        <taxon>Eukaryota</taxon>
        <taxon>Sar</taxon>
        <taxon>Alveolata</taxon>
        <taxon>Dinophyceae</taxon>
        <taxon>Suessiales</taxon>
        <taxon>Symbiodiniaceae</taxon>
        <taxon>Symbiodinium</taxon>
    </lineage>
</organism>
<dbReference type="AlphaFoldDB" id="A0A1Q9F774"/>
<sequence length="73" mass="8177">MNYLRAGLDAKIEEVNDAEVPAFRVVPACDDQDQKDELEAAEEAQRGAECRLKDAARESCERWRSRLAGEALP</sequence>
<protein>
    <submittedName>
        <fullName evidence="1">Uncharacterized protein</fullName>
    </submittedName>
</protein>
<proteinExistence type="predicted"/>
<reference evidence="1 2" key="1">
    <citation type="submission" date="2016-02" db="EMBL/GenBank/DDBJ databases">
        <title>Genome analysis of coral dinoflagellate symbionts highlights evolutionary adaptations to a symbiotic lifestyle.</title>
        <authorList>
            <person name="Aranda M."/>
            <person name="Li Y."/>
            <person name="Liew Y.J."/>
            <person name="Baumgarten S."/>
            <person name="Simakov O."/>
            <person name="Wilson M."/>
            <person name="Piel J."/>
            <person name="Ashoor H."/>
            <person name="Bougouffa S."/>
            <person name="Bajic V.B."/>
            <person name="Ryu T."/>
            <person name="Ravasi T."/>
            <person name="Bayer T."/>
            <person name="Micklem G."/>
            <person name="Kim H."/>
            <person name="Bhak J."/>
            <person name="Lajeunesse T.C."/>
            <person name="Voolstra C.R."/>
        </authorList>
    </citation>
    <scope>NUCLEOTIDE SEQUENCE [LARGE SCALE GENOMIC DNA]</scope>
    <source>
        <strain evidence="1 2">CCMP2467</strain>
    </source>
</reference>
<name>A0A1Q9F774_SYMMI</name>
<evidence type="ECO:0000313" key="2">
    <source>
        <dbReference type="Proteomes" id="UP000186817"/>
    </source>
</evidence>
<accession>A0A1Q9F774</accession>
<keyword evidence="2" id="KW-1185">Reference proteome</keyword>
<evidence type="ECO:0000313" key="1">
    <source>
        <dbReference type="EMBL" id="OLQ15534.1"/>
    </source>
</evidence>
<dbReference type="EMBL" id="LSRX01000002">
    <property type="protein sequence ID" value="OLQ15534.1"/>
    <property type="molecule type" value="Genomic_DNA"/>
</dbReference>
<gene>
    <name evidence="1" type="ORF">AK812_SmicGene164</name>
</gene>
<comment type="caution">
    <text evidence="1">The sequence shown here is derived from an EMBL/GenBank/DDBJ whole genome shotgun (WGS) entry which is preliminary data.</text>
</comment>
<dbReference type="Proteomes" id="UP000186817">
    <property type="component" value="Unassembled WGS sequence"/>
</dbReference>